<feature type="domain" description="FecR protein" evidence="2">
    <location>
        <begin position="188"/>
        <end position="285"/>
    </location>
</feature>
<dbReference type="RefSeq" id="WP_190310089.1">
    <property type="nucleotide sequence ID" value="NZ_JACNYK010000004.1"/>
</dbReference>
<name>A0ABR7Y6Q7_9SPHI</name>
<dbReference type="Gene3D" id="3.55.50.30">
    <property type="match status" value="1"/>
</dbReference>
<dbReference type="InterPro" id="IPR012373">
    <property type="entry name" value="Ferrdict_sens_TM"/>
</dbReference>
<dbReference type="Gene3D" id="2.60.120.1440">
    <property type="match status" value="1"/>
</dbReference>
<dbReference type="Pfam" id="PF16344">
    <property type="entry name" value="FecR_C"/>
    <property type="match status" value="1"/>
</dbReference>
<protein>
    <submittedName>
        <fullName evidence="4">DUF4974 domain-containing protein</fullName>
    </submittedName>
</protein>
<dbReference type="PANTHER" id="PTHR30273:SF2">
    <property type="entry name" value="PROTEIN FECR"/>
    <property type="match status" value="1"/>
</dbReference>
<dbReference type="InterPro" id="IPR006860">
    <property type="entry name" value="FecR"/>
</dbReference>
<accession>A0ABR7Y6Q7</accession>
<reference evidence="4 5" key="1">
    <citation type="submission" date="2020-08" db="EMBL/GenBank/DDBJ databases">
        <title>Sphingobacterium sp. DN00404 isolated from aquaculture water.</title>
        <authorList>
            <person name="Zhang M."/>
        </authorList>
    </citation>
    <scope>NUCLEOTIDE SEQUENCE [LARGE SCALE GENOMIC DNA]</scope>
    <source>
        <strain evidence="4 5">KCTC 32294</strain>
    </source>
</reference>
<dbReference type="Pfam" id="PF04773">
    <property type="entry name" value="FecR"/>
    <property type="match status" value="1"/>
</dbReference>
<comment type="caution">
    <text evidence="4">The sequence shown here is derived from an EMBL/GenBank/DDBJ whole genome shotgun (WGS) entry which is preliminary data.</text>
</comment>
<keyword evidence="1" id="KW-0812">Transmembrane</keyword>
<feature type="domain" description="Protein FecR C-terminal" evidence="3">
    <location>
        <begin position="329"/>
        <end position="396"/>
    </location>
</feature>
<keyword evidence="1" id="KW-1133">Transmembrane helix</keyword>
<keyword evidence="1" id="KW-0472">Membrane</keyword>
<feature type="transmembrane region" description="Helical" evidence="1">
    <location>
        <begin position="87"/>
        <end position="106"/>
    </location>
</feature>
<dbReference type="Proteomes" id="UP000606494">
    <property type="component" value="Unassembled WGS sequence"/>
</dbReference>
<keyword evidence="5" id="KW-1185">Reference proteome</keyword>
<dbReference type="PANTHER" id="PTHR30273">
    <property type="entry name" value="PERIPLASMIC SIGNAL SENSOR AND SIGMA FACTOR ACTIVATOR FECR-RELATED"/>
    <property type="match status" value="1"/>
</dbReference>
<evidence type="ECO:0000313" key="4">
    <source>
        <dbReference type="EMBL" id="MBD1426943.1"/>
    </source>
</evidence>
<sequence>MEKEELYFLVKQYRDGTISDPDLKKLKDYFRMEKSDSLLSSVLTELAEKDSLSWGKKEENDGLFESVQFKILAEEHRLRQAKVRTLNFLRVAAALFVLVGTAFLFFKTNWLKGTPNEPNSASQEWSAIVPGKSKAKIVLENGKEIDLEALANNESLTMDGYALVKNNKGEISYVLADRNSLRNDFYNTIIVPKGGEYKLNLPDGSQVWLNASSSLRYPINFGKESRKVELTGEAYFHVVKKSDGTRKLPFIVQTGEQELEVLGTQFNLNSYASKIKTTLVEGAVQLRFPNGRREDLSPNQQAIFSTYSGKVDVEKVNTYYTIAWKDGAFAFDNATLEEVLDCLSRWYDVSFEYEKERKSLHFTGSISRYEKIEKLLDLIEMTNSVKFEIKGRRIMVTG</sequence>
<organism evidence="4 5">
    <name type="scientific">Sphingobacterium arenae</name>
    <dbReference type="NCBI Taxonomy" id="1280598"/>
    <lineage>
        <taxon>Bacteria</taxon>
        <taxon>Pseudomonadati</taxon>
        <taxon>Bacteroidota</taxon>
        <taxon>Sphingobacteriia</taxon>
        <taxon>Sphingobacteriales</taxon>
        <taxon>Sphingobacteriaceae</taxon>
        <taxon>Sphingobacterium</taxon>
    </lineage>
</organism>
<gene>
    <name evidence="4" type="ORF">H8B17_15280</name>
</gene>
<evidence type="ECO:0000313" key="5">
    <source>
        <dbReference type="Proteomes" id="UP000606494"/>
    </source>
</evidence>
<proteinExistence type="predicted"/>
<dbReference type="InterPro" id="IPR032508">
    <property type="entry name" value="FecR_C"/>
</dbReference>
<evidence type="ECO:0000259" key="3">
    <source>
        <dbReference type="Pfam" id="PF16344"/>
    </source>
</evidence>
<dbReference type="EMBL" id="JACNYK010000004">
    <property type="protein sequence ID" value="MBD1426943.1"/>
    <property type="molecule type" value="Genomic_DNA"/>
</dbReference>
<evidence type="ECO:0000259" key="2">
    <source>
        <dbReference type="Pfam" id="PF04773"/>
    </source>
</evidence>
<evidence type="ECO:0000256" key="1">
    <source>
        <dbReference type="SAM" id="Phobius"/>
    </source>
</evidence>